<feature type="binding site" description="in dimeric form" evidence="16">
    <location>
        <position position="282"/>
    </location>
    <ligand>
        <name>Ca(2+)</name>
        <dbReference type="ChEBI" id="CHEBI:29108"/>
        <label>1</label>
    </ligand>
</feature>
<evidence type="ECO:0000313" key="19">
    <source>
        <dbReference type="Proteomes" id="UP000807785"/>
    </source>
</evidence>
<dbReference type="EC" id="3.1.1.32" evidence="17"/>
<comment type="similarity">
    <text evidence="3 17">Belongs to the phospholipase A1 family.</text>
</comment>
<gene>
    <name evidence="18" type="ORF">IPH26_01035</name>
</gene>
<keyword evidence="10 16" id="KW-0106">Calcium</keyword>
<dbReference type="InterPro" id="IPR003187">
    <property type="entry name" value="PLipase_A1"/>
</dbReference>
<evidence type="ECO:0000313" key="18">
    <source>
        <dbReference type="EMBL" id="MBK6971597.1"/>
    </source>
</evidence>
<evidence type="ECO:0000256" key="13">
    <source>
        <dbReference type="ARBA" id="ARBA00023136"/>
    </source>
</evidence>
<evidence type="ECO:0000256" key="2">
    <source>
        <dbReference type="ARBA" id="ARBA00001604"/>
    </source>
</evidence>
<dbReference type="Gene3D" id="2.40.230.10">
    <property type="entry name" value="Phospholipase A1"/>
    <property type="match status" value="1"/>
</dbReference>
<evidence type="ECO:0000256" key="1">
    <source>
        <dbReference type="ARBA" id="ARBA00000111"/>
    </source>
</evidence>
<evidence type="ECO:0000256" key="17">
    <source>
        <dbReference type="RuleBase" id="RU366027"/>
    </source>
</evidence>
<keyword evidence="7 16" id="KW-0479">Metal-binding</keyword>
<keyword evidence="11 17" id="KW-0442">Lipid degradation</keyword>
<dbReference type="EC" id="3.1.1.4" evidence="17"/>
<keyword evidence="12 17" id="KW-0443">Lipid metabolism</keyword>
<dbReference type="PANTHER" id="PTHR40457:SF1">
    <property type="entry name" value="PHOSPHOLIPASE A1"/>
    <property type="match status" value="1"/>
</dbReference>
<name>A0A9D7E5L5_9PROT</name>
<comment type="catalytic activity">
    <reaction evidence="1 17">
        <text>a 1,2-diacyl-sn-glycero-3-phosphocholine + H2O = a 2-acyl-sn-glycero-3-phosphocholine + a fatty acid + H(+)</text>
        <dbReference type="Rhea" id="RHEA:18689"/>
        <dbReference type="ChEBI" id="CHEBI:15377"/>
        <dbReference type="ChEBI" id="CHEBI:15378"/>
        <dbReference type="ChEBI" id="CHEBI:28868"/>
        <dbReference type="ChEBI" id="CHEBI:57643"/>
        <dbReference type="ChEBI" id="CHEBI:57875"/>
        <dbReference type="EC" id="3.1.1.32"/>
    </reaction>
</comment>
<comment type="subcellular location">
    <subcellularLocation>
        <location evidence="17">Cell outer membrane</location>
        <topology evidence="17">Multi-pass membrane protein</topology>
    </subcellularLocation>
    <text evidence="17">One of the very few enzymes located there.</text>
</comment>
<keyword evidence="13" id="KW-0472">Membrane</keyword>
<comment type="function">
    <text evidence="17">Hydrolysis of phosphatidylcholine with phospholipase A2 (EC 3.1.1.4) and phospholipase A1 (EC 3.1.1.32) activities.</text>
</comment>
<dbReference type="PRINTS" id="PR01486">
    <property type="entry name" value="PHPHLIPASEA1"/>
</dbReference>
<evidence type="ECO:0000256" key="5">
    <source>
        <dbReference type="ARBA" id="ARBA00022452"/>
    </source>
</evidence>
<proteinExistence type="inferred from homology"/>
<dbReference type="GO" id="GO:0004623">
    <property type="term" value="F:phospholipase A2 activity"/>
    <property type="evidence" value="ECO:0007669"/>
    <property type="project" value="UniProtKB-EC"/>
</dbReference>
<evidence type="ECO:0000256" key="15">
    <source>
        <dbReference type="PIRSR" id="PIRSR603187-1"/>
    </source>
</evidence>
<comment type="catalytic activity">
    <reaction evidence="2 17">
        <text>a 1,2-diacyl-sn-glycero-3-phosphocholine + H2O = a 1-acyl-sn-glycero-3-phosphocholine + a fatty acid + H(+)</text>
        <dbReference type="Rhea" id="RHEA:15801"/>
        <dbReference type="ChEBI" id="CHEBI:15377"/>
        <dbReference type="ChEBI" id="CHEBI:15378"/>
        <dbReference type="ChEBI" id="CHEBI:28868"/>
        <dbReference type="ChEBI" id="CHEBI:57643"/>
        <dbReference type="ChEBI" id="CHEBI:58168"/>
        <dbReference type="EC" id="3.1.1.4"/>
    </reaction>
</comment>
<accession>A0A9D7E5L5</accession>
<dbReference type="EMBL" id="JADJEV010000001">
    <property type="protein sequence ID" value="MBK6971597.1"/>
    <property type="molecule type" value="Genomic_DNA"/>
</dbReference>
<protein>
    <recommendedName>
        <fullName evidence="17">Phospholipase A1</fullName>
        <ecNumber evidence="17">3.1.1.32</ecNumber>
        <ecNumber evidence="17">3.1.1.4</ecNumber>
    </recommendedName>
    <alternativeName>
        <fullName evidence="17">Phosphatidylcholine 1-acylhydrolase</fullName>
    </alternativeName>
</protein>
<organism evidence="18 19">
    <name type="scientific">Candidatus Methylophosphatis roskildensis</name>
    <dbReference type="NCBI Taxonomy" id="2899263"/>
    <lineage>
        <taxon>Bacteria</taxon>
        <taxon>Pseudomonadati</taxon>
        <taxon>Pseudomonadota</taxon>
        <taxon>Betaproteobacteria</taxon>
        <taxon>Nitrosomonadales</taxon>
        <taxon>Sterolibacteriaceae</taxon>
        <taxon>Candidatus Methylophosphatis</taxon>
    </lineage>
</organism>
<feature type="binding site" description="in dimeric form" evidence="16">
    <location>
        <position position="236"/>
    </location>
    <ligand>
        <name>Ca(2+)</name>
        <dbReference type="ChEBI" id="CHEBI:29108"/>
        <label>1</label>
    </ligand>
</feature>
<keyword evidence="6" id="KW-0812">Transmembrane</keyword>
<dbReference type="SUPFAM" id="SSF56931">
    <property type="entry name" value="Outer membrane phospholipase A (OMPLA)"/>
    <property type="match status" value="1"/>
</dbReference>
<keyword evidence="8" id="KW-0732">Signal</keyword>
<evidence type="ECO:0000256" key="9">
    <source>
        <dbReference type="ARBA" id="ARBA00022801"/>
    </source>
</evidence>
<reference evidence="18" key="1">
    <citation type="submission" date="2020-10" db="EMBL/GenBank/DDBJ databases">
        <title>Connecting structure to function with the recovery of over 1000 high-quality activated sludge metagenome-assembled genomes encoding full-length rRNA genes using long-read sequencing.</title>
        <authorList>
            <person name="Singleton C.M."/>
            <person name="Petriglieri F."/>
            <person name="Kristensen J.M."/>
            <person name="Kirkegaard R.H."/>
            <person name="Michaelsen T.Y."/>
            <person name="Andersen M.H."/>
            <person name="Karst S.M."/>
            <person name="Dueholm M.S."/>
            <person name="Nielsen P.H."/>
            <person name="Albertsen M."/>
        </authorList>
    </citation>
    <scope>NUCLEOTIDE SEQUENCE</scope>
    <source>
        <strain evidence="18">Bjer_18-Q3-R1-45_BAT3C.347</strain>
    </source>
</reference>
<dbReference type="InterPro" id="IPR036541">
    <property type="entry name" value="PLipase_A1_sf"/>
</dbReference>
<dbReference type="AlphaFoldDB" id="A0A9D7E5L5"/>
<evidence type="ECO:0000256" key="16">
    <source>
        <dbReference type="PIRSR" id="PIRSR603187-2"/>
    </source>
</evidence>
<keyword evidence="9 17" id="KW-0378">Hydrolase</keyword>
<feature type="active site" description="Proton acceptor" evidence="15">
    <location>
        <position position="272"/>
    </location>
</feature>
<evidence type="ECO:0000256" key="7">
    <source>
        <dbReference type="ARBA" id="ARBA00022723"/>
    </source>
</evidence>
<dbReference type="PANTHER" id="PTHR40457">
    <property type="entry name" value="PHOSPHOLIPASE A1"/>
    <property type="match status" value="1"/>
</dbReference>
<comment type="caution">
    <text evidence="18">The sequence shown here is derived from an EMBL/GenBank/DDBJ whole genome shotgun (WGS) entry which is preliminary data.</text>
</comment>
<comment type="cofactor">
    <cofactor evidence="17">
        <name>Ca(2+)</name>
        <dbReference type="ChEBI" id="CHEBI:29108"/>
    </cofactor>
    <text evidence="17">Binds 1 Ca(2+) ion per monomer. In the dimeric form the Ca(2+) is bound by different amino acids with binding of each Ca(2+) shared with ligands coming from each monomer. The Ca(2+) ion may have a role in catalysis.</text>
</comment>
<dbReference type="GO" id="GO:0008970">
    <property type="term" value="F:phospholipase A1 activity"/>
    <property type="evidence" value="ECO:0007669"/>
    <property type="project" value="UniProtKB-EC"/>
</dbReference>
<comment type="subunit">
    <text evidence="4 17">Homodimer; dimerization is reversible, and the dimeric form is the active one.</text>
</comment>
<evidence type="ECO:0000256" key="11">
    <source>
        <dbReference type="ARBA" id="ARBA00022963"/>
    </source>
</evidence>
<dbReference type="GO" id="GO:0009279">
    <property type="term" value="C:cell outer membrane"/>
    <property type="evidence" value="ECO:0007669"/>
    <property type="project" value="UniProtKB-SubCell"/>
</dbReference>
<evidence type="ECO:0000256" key="14">
    <source>
        <dbReference type="ARBA" id="ARBA00023237"/>
    </source>
</evidence>
<evidence type="ECO:0000256" key="4">
    <source>
        <dbReference type="ARBA" id="ARBA00011702"/>
    </source>
</evidence>
<evidence type="ECO:0000256" key="3">
    <source>
        <dbReference type="ARBA" id="ARBA00010525"/>
    </source>
</evidence>
<feature type="binding site" description="in dimeric form" evidence="16">
    <location>
        <position position="318"/>
    </location>
    <ligand>
        <name>Ca(2+)</name>
        <dbReference type="ChEBI" id="CHEBI:29108"/>
        <label>1</label>
    </ligand>
</feature>
<dbReference type="Proteomes" id="UP000807785">
    <property type="component" value="Unassembled WGS sequence"/>
</dbReference>
<feature type="active site" description="Nucleophile" evidence="15">
    <location>
        <position position="274"/>
    </location>
</feature>
<dbReference type="Pfam" id="PF02253">
    <property type="entry name" value="PLA1"/>
    <property type="match status" value="1"/>
</dbReference>
<dbReference type="GO" id="GO:0016042">
    <property type="term" value="P:lipid catabolic process"/>
    <property type="evidence" value="ECO:0007669"/>
    <property type="project" value="UniProtKB-KW"/>
</dbReference>
<evidence type="ECO:0000256" key="10">
    <source>
        <dbReference type="ARBA" id="ARBA00022837"/>
    </source>
</evidence>
<evidence type="ECO:0000256" key="12">
    <source>
        <dbReference type="ARBA" id="ARBA00023098"/>
    </source>
</evidence>
<evidence type="ECO:0000256" key="8">
    <source>
        <dbReference type="ARBA" id="ARBA00022729"/>
    </source>
</evidence>
<dbReference type="GO" id="GO:0046872">
    <property type="term" value="F:metal ion binding"/>
    <property type="evidence" value="ECO:0007669"/>
    <property type="project" value="UniProtKB-KW"/>
</dbReference>
<sequence>MSGTPATPDRQNNRQNLFEESNLRSHLHPLFALAAALIAAPVHADVLLASGQTLVKAGEPLRVTAMPTGNETLADTLPARVLIGPRSVVVTLRADGEAASGRRDYLVAMPPELEGLGTLELTQFGSSRLLVQFVPASRAAPQIDTLARMRGKERETEGAAQGVVDLSKRETALSSHDPMYFLVGSRGNTTARFQLSFKYRLFDPDGLATEFPWVDLLTGLHFGYTQNSIWDLTANSKPFRDTTYKPSFFYQWGPYREIGSPHSLSLQAGYEHQSNGKEGATSRSIDTLFAKPTWRWDIDEDTHFSTALKLFGYLDREDNPDIAHYRGYSLLNLRYGNDDGWLLSSDINPNRNGFAQFDLSYRLKRVLFSDAGGFLHFQYFNGYGESLLDYNLRRRPQFRVGVSIVR</sequence>
<keyword evidence="5" id="KW-1134">Transmembrane beta strand</keyword>
<evidence type="ECO:0000256" key="6">
    <source>
        <dbReference type="ARBA" id="ARBA00022692"/>
    </source>
</evidence>
<keyword evidence="14 17" id="KW-0998">Cell outer membrane</keyword>